<protein>
    <recommendedName>
        <fullName evidence="1">Heterokaryon incompatibility domain-containing protein</fullName>
    </recommendedName>
</protein>
<sequence length="147" mass="16218">MDALCIIQDNVNDKSAEIAKMPSIYGGATVTIVAAGSSSSIDEFLGERFPGSREAAAIPYRCIDGQLGSVTLAKLGGGFEEVEPIDERGWTLQERLLSCRIVEFGSRQTRWICSETRSSGFYRQGLTDGWMRDVKYSNKRKSRRPGS</sequence>
<dbReference type="PANTHER" id="PTHR33112:SF16">
    <property type="entry name" value="HETEROKARYON INCOMPATIBILITY DOMAIN-CONTAINING PROTEIN"/>
    <property type="match status" value="1"/>
</dbReference>
<dbReference type="AlphaFoldDB" id="A0AAE0HX91"/>
<feature type="domain" description="Heterokaryon incompatibility" evidence="1">
    <location>
        <begin position="2"/>
        <end position="94"/>
    </location>
</feature>
<evidence type="ECO:0000313" key="3">
    <source>
        <dbReference type="Proteomes" id="UP001283341"/>
    </source>
</evidence>
<reference evidence="2" key="1">
    <citation type="journal article" date="2023" name="Mol. Phylogenet. Evol.">
        <title>Genome-scale phylogeny and comparative genomics of the fungal order Sordariales.</title>
        <authorList>
            <person name="Hensen N."/>
            <person name="Bonometti L."/>
            <person name="Westerberg I."/>
            <person name="Brannstrom I.O."/>
            <person name="Guillou S."/>
            <person name="Cros-Aarteil S."/>
            <person name="Calhoun S."/>
            <person name="Haridas S."/>
            <person name="Kuo A."/>
            <person name="Mondo S."/>
            <person name="Pangilinan J."/>
            <person name="Riley R."/>
            <person name="LaButti K."/>
            <person name="Andreopoulos B."/>
            <person name="Lipzen A."/>
            <person name="Chen C."/>
            <person name="Yan M."/>
            <person name="Daum C."/>
            <person name="Ng V."/>
            <person name="Clum A."/>
            <person name="Steindorff A."/>
            <person name="Ohm R.A."/>
            <person name="Martin F."/>
            <person name="Silar P."/>
            <person name="Natvig D.O."/>
            <person name="Lalanne C."/>
            <person name="Gautier V."/>
            <person name="Ament-Velasquez S.L."/>
            <person name="Kruys A."/>
            <person name="Hutchinson M.I."/>
            <person name="Powell A.J."/>
            <person name="Barry K."/>
            <person name="Miller A.N."/>
            <person name="Grigoriev I.V."/>
            <person name="Debuchy R."/>
            <person name="Gladieux P."/>
            <person name="Hiltunen Thoren M."/>
            <person name="Johannesson H."/>
        </authorList>
    </citation>
    <scope>NUCLEOTIDE SEQUENCE</scope>
    <source>
        <strain evidence="2">CBS 118394</strain>
    </source>
</reference>
<dbReference type="InterPro" id="IPR010730">
    <property type="entry name" value="HET"/>
</dbReference>
<reference evidence="2" key="2">
    <citation type="submission" date="2023-06" db="EMBL/GenBank/DDBJ databases">
        <authorList>
            <consortium name="Lawrence Berkeley National Laboratory"/>
            <person name="Haridas S."/>
            <person name="Hensen N."/>
            <person name="Bonometti L."/>
            <person name="Westerberg I."/>
            <person name="Brannstrom I.O."/>
            <person name="Guillou S."/>
            <person name="Cros-Aarteil S."/>
            <person name="Calhoun S."/>
            <person name="Kuo A."/>
            <person name="Mondo S."/>
            <person name="Pangilinan J."/>
            <person name="Riley R."/>
            <person name="Labutti K."/>
            <person name="Andreopoulos B."/>
            <person name="Lipzen A."/>
            <person name="Chen C."/>
            <person name="Yanf M."/>
            <person name="Daum C."/>
            <person name="Ng V."/>
            <person name="Clum A."/>
            <person name="Steindorff A."/>
            <person name="Ohm R."/>
            <person name="Martin F."/>
            <person name="Silar P."/>
            <person name="Natvig D."/>
            <person name="Lalanne C."/>
            <person name="Gautier V."/>
            <person name="Ament-Velasquez S.L."/>
            <person name="Kruys A."/>
            <person name="Hutchinson M.I."/>
            <person name="Powell A.J."/>
            <person name="Barry K."/>
            <person name="Miller A.N."/>
            <person name="Grigoriev I.V."/>
            <person name="Debuchy R."/>
            <person name="Gladieux P."/>
            <person name="Thoren M.H."/>
            <person name="Johannesson H."/>
        </authorList>
    </citation>
    <scope>NUCLEOTIDE SEQUENCE</scope>
    <source>
        <strain evidence="2">CBS 118394</strain>
    </source>
</reference>
<dbReference type="PANTHER" id="PTHR33112">
    <property type="entry name" value="DOMAIN PROTEIN, PUTATIVE-RELATED"/>
    <property type="match status" value="1"/>
</dbReference>
<dbReference type="Pfam" id="PF06985">
    <property type="entry name" value="HET"/>
    <property type="match status" value="1"/>
</dbReference>
<keyword evidence="3" id="KW-1185">Reference proteome</keyword>
<dbReference type="Proteomes" id="UP001283341">
    <property type="component" value="Unassembled WGS sequence"/>
</dbReference>
<organism evidence="2 3">
    <name type="scientific">Apodospora peruviana</name>
    <dbReference type="NCBI Taxonomy" id="516989"/>
    <lineage>
        <taxon>Eukaryota</taxon>
        <taxon>Fungi</taxon>
        <taxon>Dikarya</taxon>
        <taxon>Ascomycota</taxon>
        <taxon>Pezizomycotina</taxon>
        <taxon>Sordariomycetes</taxon>
        <taxon>Sordariomycetidae</taxon>
        <taxon>Sordariales</taxon>
        <taxon>Lasiosphaeriaceae</taxon>
        <taxon>Apodospora</taxon>
    </lineage>
</organism>
<gene>
    <name evidence="2" type="ORF">B0H66DRAFT_627242</name>
</gene>
<dbReference type="EMBL" id="JAUEDM010000006">
    <property type="protein sequence ID" value="KAK3314603.1"/>
    <property type="molecule type" value="Genomic_DNA"/>
</dbReference>
<comment type="caution">
    <text evidence="2">The sequence shown here is derived from an EMBL/GenBank/DDBJ whole genome shotgun (WGS) entry which is preliminary data.</text>
</comment>
<evidence type="ECO:0000259" key="1">
    <source>
        <dbReference type="Pfam" id="PF06985"/>
    </source>
</evidence>
<accession>A0AAE0HX91</accession>
<proteinExistence type="predicted"/>
<evidence type="ECO:0000313" key="2">
    <source>
        <dbReference type="EMBL" id="KAK3314603.1"/>
    </source>
</evidence>
<name>A0AAE0HX91_9PEZI</name>